<organism evidence="2 3">
    <name type="scientific">Arenimonas metalli CF5-1</name>
    <dbReference type="NCBI Taxonomy" id="1384056"/>
    <lineage>
        <taxon>Bacteria</taxon>
        <taxon>Pseudomonadati</taxon>
        <taxon>Pseudomonadota</taxon>
        <taxon>Gammaproteobacteria</taxon>
        <taxon>Lysobacterales</taxon>
        <taxon>Lysobacteraceae</taxon>
        <taxon>Arenimonas</taxon>
    </lineage>
</organism>
<keyword evidence="1" id="KW-0812">Transmembrane</keyword>
<name>A0A091BQW8_9GAMM</name>
<proteinExistence type="predicted"/>
<keyword evidence="1" id="KW-0472">Membrane</keyword>
<dbReference type="AlphaFoldDB" id="A0A091BQW8"/>
<evidence type="ECO:0000313" key="3">
    <source>
        <dbReference type="Proteomes" id="UP000029393"/>
    </source>
</evidence>
<sequence>MVLLAGGLFLFAIGAVVAYSQLSWLDAGILDFKFRRSGHIYADAATEPVEFWFVILVFYAGAVLTSGAGLVGIGHCFKGKQ</sequence>
<reference evidence="2 3" key="1">
    <citation type="submission" date="2013-09" db="EMBL/GenBank/DDBJ databases">
        <title>Genome sequencing of Arenimonas metalli.</title>
        <authorList>
            <person name="Chen F."/>
            <person name="Wang G."/>
        </authorList>
    </citation>
    <scope>NUCLEOTIDE SEQUENCE [LARGE SCALE GENOMIC DNA]</scope>
    <source>
        <strain evidence="2 3">CF5-1</strain>
    </source>
</reference>
<feature type="transmembrane region" description="Helical" evidence="1">
    <location>
        <begin position="51"/>
        <end position="77"/>
    </location>
</feature>
<keyword evidence="3" id="KW-1185">Reference proteome</keyword>
<dbReference type="Proteomes" id="UP000029393">
    <property type="component" value="Unassembled WGS sequence"/>
</dbReference>
<dbReference type="STRING" id="1384056.N787_09395"/>
<evidence type="ECO:0000313" key="2">
    <source>
        <dbReference type="EMBL" id="KFN46720.1"/>
    </source>
</evidence>
<protein>
    <submittedName>
        <fullName evidence="2">Uncharacterized protein</fullName>
    </submittedName>
</protein>
<gene>
    <name evidence="2" type="ORF">N787_09395</name>
</gene>
<dbReference type="PATRIC" id="fig|1384056.3.peg.1108"/>
<comment type="caution">
    <text evidence="2">The sequence shown here is derived from an EMBL/GenBank/DDBJ whole genome shotgun (WGS) entry which is preliminary data.</text>
</comment>
<accession>A0A091BQW8</accession>
<dbReference type="EMBL" id="AVCK01000013">
    <property type="protein sequence ID" value="KFN46720.1"/>
    <property type="molecule type" value="Genomic_DNA"/>
</dbReference>
<evidence type="ECO:0000256" key="1">
    <source>
        <dbReference type="SAM" id="Phobius"/>
    </source>
</evidence>
<keyword evidence="1" id="KW-1133">Transmembrane helix</keyword>